<feature type="DNA-binding region" description="H-T-H motif" evidence="4">
    <location>
        <begin position="34"/>
        <end position="53"/>
    </location>
</feature>
<keyword evidence="3" id="KW-0804">Transcription</keyword>
<evidence type="ECO:0000313" key="7">
    <source>
        <dbReference type="Proteomes" id="UP001501591"/>
    </source>
</evidence>
<proteinExistence type="predicted"/>
<dbReference type="InterPro" id="IPR050109">
    <property type="entry name" value="HTH-type_TetR-like_transc_reg"/>
</dbReference>
<dbReference type="Gene3D" id="1.10.357.10">
    <property type="entry name" value="Tetracycline Repressor, domain 2"/>
    <property type="match status" value="1"/>
</dbReference>
<keyword evidence="1" id="KW-0805">Transcription regulation</keyword>
<organism evidence="6 7">
    <name type="scientific">Microbacterium soli</name>
    <dbReference type="NCBI Taxonomy" id="446075"/>
    <lineage>
        <taxon>Bacteria</taxon>
        <taxon>Bacillati</taxon>
        <taxon>Actinomycetota</taxon>
        <taxon>Actinomycetes</taxon>
        <taxon>Micrococcales</taxon>
        <taxon>Microbacteriaceae</taxon>
        <taxon>Microbacterium</taxon>
    </lineage>
</organism>
<dbReference type="Proteomes" id="UP001501591">
    <property type="component" value="Unassembled WGS sequence"/>
</dbReference>
<feature type="domain" description="HTH tetR-type" evidence="5">
    <location>
        <begin position="13"/>
        <end position="71"/>
    </location>
</feature>
<dbReference type="InterPro" id="IPR036271">
    <property type="entry name" value="Tet_transcr_reg_TetR-rel_C_sf"/>
</dbReference>
<evidence type="ECO:0000256" key="2">
    <source>
        <dbReference type="ARBA" id="ARBA00023125"/>
    </source>
</evidence>
<keyword evidence="7" id="KW-1185">Reference proteome</keyword>
<evidence type="ECO:0000256" key="1">
    <source>
        <dbReference type="ARBA" id="ARBA00023015"/>
    </source>
</evidence>
<dbReference type="InterPro" id="IPR001647">
    <property type="entry name" value="HTH_TetR"/>
</dbReference>
<evidence type="ECO:0000256" key="4">
    <source>
        <dbReference type="PROSITE-ProRule" id="PRU00335"/>
    </source>
</evidence>
<evidence type="ECO:0000313" key="6">
    <source>
        <dbReference type="EMBL" id="GAA3931117.1"/>
    </source>
</evidence>
<dbReference type="SUPFAM" id="SSF48498">
    <property type="entry name" value="Tetracyclin repressor-like, C-terminal domain"/>
    <property type="match status" value="1"/>
</dbReference>
<dbReference type="EMBL" id="BAABCP010000001">
    <property type="protein sequence ID" value="GAA3931117.1"/>
    <property type="molecule type" value="Genomic_DNA"/>
</dbReference>
<dbReference type="Pfam" id="PF21597">
    <property type="entry name" value="TetR_C_43"/>
    <property type="match status" value="1"/>
</dbReference>
<protein>
    <submittedName>
        <fullName evidence="6">TetR/AcrR family transcriptional regulator</fullName>
    </submittedName>
</protein>
<sequence>MTTAPQHLRADAKRNRERLIAAAVEAFTSGREVSLDAIARRAGVGSGTLYRHFPTREDLVEEVYRDQVRPLREEAMSLLAEHEPPRALQLWMLAFAEWATQRRGVVDALVAMSASGRFGTGPVCDEVQHILQLLLDAGSAMGQFRADIAAIDVGGILAGLLSVAGAPEQRDQLDRMISIVVVGLRATESEPASR</sequence>
<reference evidence="7" key="1">
    <citation type="journal article" date="2019" name="Int. J. Syst. Evol. Microbiol.">
        <title>The Global Catalogue of Microorganisms (GCM) 10K type strain sequencing project: providing services to taxonomists for standard genome sequencing and annotation.</title>
        <authorList>
            <consortium name="The Broad Institute Genomics Platform"/>
            <consortium name="The Broad Institute Genome Sequencing Center for Infectious Disease"/>
            <person name="Wu L."/>
            <person name="Ma J."/>
        </authorList>
    </citation>
    <scope>NUCLEOTIDE SEQUENCE [LARGE SCALE GENOMIC DNA]</scope>
    <source>
        <strain evidence="7">JCM 17024</strain>
    </source>
</reference>
<comment type="caution">
    <text evidence="6">The sequence shown here is derived from an EMBL/GenBank/DDBJ whole genome shotgun (WGS) entry which is preliminary data.</text>
</comment>
<dbReference type="SUPFAM" id="SSF46689">
    <property type="entry name" value="Homeodomain-like"/>
    <property type="match status" value="1"/>
</dbReference>
<dbReference type="InterPro" id="IPR009057">
    <property type="entry name" value="Homeodomain-like_sf"/>
</dbReference>
<dbReference type="PROSITE" id="PS50977">
    <property type="entry name" value="HTH_TETR_2"/>
    <property type="match status" value="1"/>
</dbReference>
<dbReference type="Pfam" id="PF00440">
    <property type="entry name" value="TetR_N"/>
    <property type="match status" value="1"/>
</dbReference>
<keyword evidence="2 4" id="KW-0238">DNA-binding</keyword>
<name>A0ABP7MVR2_9MICO</name>
<dbReference type="PANTHER" id="PTHR30055">
    <property type="entry name" value="HTH-TYPE TRANSCRIPTIONAL REGULATOR RUTR"/>
    <property type="match status" value="1"/>
</dbReference>
<evidence type="ECO:0000256" key="3">
    <source>
        <dbReference type="ARBA" id="ARBA00023163"/>
    </source>
</evidence>
<dbReference type="PANTHER" id="PTHR30055:SF234">
    <property type="entry name" value="HTH-TYPE TRANSCRIPTIONAL REGULATOR BETI"/>
    <property type="match status" value="1"/>
</dbReference>
<gene>
    <name evidence="6" type="ORF">GCM10022383_07070</name>
</gene>
<dbReference type="RefSeq" id="WP_344818121.1">
    <property type="nucleotide sequence ID" value="NZ_BAABCP010000001.1"/>
</dbReference>
<accession>A0ABP7MVR2</accession>
<dbReference type="InterPro" id="IPR049445">
    <property type="entry name" value="TetR_SbtR-like_C"/>
</dbReference>
<evidence type="ECO:0000259" key="5">
    <source>
        <dbReference type="PROSITE" id="PS50977"/>
    </source>
</evidence>